<dbReference type="EMBL" id="LAZR01000305">
    <property type="protein sequence ID" value="KKN75709.1"/>
    <property type="molecule type" value="Genomic_DNA"/>
</dbReference>
<dbReference type="AlphaFoldDB" id="A0A0F9T944"/>
<gene>
    <name evidence="2" type="ORF">LCGC14_0378120</name>
</gene>
<name>A0A0F9T944_9ZZZZ</name>
<sequence length="177" mass="20373">MSDFQREYRQDNDLIDQVCDWIAQKWSLSMIKFKLRETLDKEIKDTTVKYLIKIAKNRIVKRYHIPIEEFKGEHIAWLEAVMRGRSYSKEGLPAKMCDRLRAAENLCALLNLENVTNDDPAEQAKKIHAFLRAAEATVGQENKNDGQGDEQERESGQEPGDNQGKDDQHARHGEDGS</sequence>
<organism evidence="2">
    <name type="scientific">marine sediment metagenome</name>
    <dbReference type="NCBI Taxonomy" id="412755"/>
    <lineage>
        <taxon>unclassified sequences</taxon>
        <taxon>metagenomes</taxon>
        <taxon>ecological metagenomes</taxon>
    </lineage>
</organism>
<evidence type="ECO:0000313" key="2">
    <source>
        <dbReference type="EMBL" id="KKN75709.1"/>
    </source>
</evidence>
<feature type="compositionally biased region" description="Basic and acidic residues" evidence="1">
    <location>
        <begin position="163"/>
        <end position="177"/>
    </location>
</feature>
<protein>
    <submittedName>
        <fullName evidence="2">Uncharacterized protein</fullName>
    </submittedName>
</protein>
<reference evidence="2" key="1">
    <citation type="journal article" date="2015" name="Nature">
        <title>Complex archaea that bridge the gap between prokaryotes and eukaryotes.</title>
        <authorList>
            <person name="Spang A."/>
            <person name="Saw J.H."/>
            <person name="Jorgensen S.L."/>
            <person name="Zaremba-Niedzwiedzka K."/>
            <person name="Martijn J."/>
            <person name="Lind A.E."/>
            <person name="van Eijk R."/>
            <person name="Schleper C."/>
            <person name="Guy L."/>
            <person name="Ettema T.J."/>
        </authorList>
    </citation>
    <scope>NUCLEOTIDE SEQUENCE</scope>
</reference>
<accession>A0A0F9T944</accession>
<evidence type="ECO:0000256" key="1">
    <source>
        <dbReference type="SAM" id="MobiDB-lite"/>
    </source>
</evidence>
<comment type="caution">
    <text evidence="2">The sequence shown here is derived from an EMBL/GenBank/DDBJ whole genome shotgun (WGS) entry which is preliminary data.</text>
</comment>
<feature type="region of interest" description="Disordered" evidence="1">
    <location>
        <begin position="136"/>
        <end position="177"/>
    </location>
</feature>
<proteinExistence type="predicted"/>